<feature type="region of interest" description="Disordered" evidence="5">
    <location>
        <begin position="903"/>
        <end position="1024"/>
    </location>
</feature>
<evidence type="ECO:0000313" key="8">
    <source>
        <dbReference type="Proteomes" id="UP000293360"/>
    </source>
</evidence>
<dbReference type="OrthoDB" id="248320at2759"/>
<feature type="compositionally biased region" description="Polar residues" evidence="5">
    <location>
        <begin position="994"/>
        <end position="1023"/>
    </location>
</feature>
<reference evidence="7 8" key="1">
    <citation type="submission" date="2018-06" db="EMBL/GenBank/DDBJ databases">
        <title>Complete Genomes of Monosporascus.</title>
        <authorList>
            <person name="Robinson A.J."/>
            <person name="Natvig D.O."/>
        </authorList>
    </citation>
    <scope>NUCLEOTIDE SEQUENCE [LARGE SCALE GENOMIC DNA]</scope>
    <source>
        <strain evidence="7 8">CBS 110550</strain>
    </source>
</reference>
<accession>A0A4Q4SUQ5</accession>
<dbReference type="GO" id="GO:0017056">
    <property type="term" value="F:structural constituent of nuclear pore"/>
    <property type="evidence" value="ECO:0007669"/>
    <property type="project" value="TreeGrafter"/>
</dbReference>
<feature type="compositionally biased region" description="Low complexity" evidence="5">
    <location>
        <begin position="1436"/>
        <end position="1465"/>
    </location>
</feature>
<organism evidence="7 8">
    <name type="scientific">Monosporascus ibericus</name>
    <dbReference type="NCBI Taxonomy" id="155417"/>
    <lineage>
        <taxon>Eukaryota</taxon>
        <taxon>Fungi</taxon>
        <taxon>Dikarya</taxon>
        <taxon>Ascomycota</taxon>
        <taxon>Pezizomycotina</taxon>
        <taxon>Sordariomycetes</taxon>
        <taxon>Xylariomycetidae</taxon>
        <taxon>Xylariales</taxon>
        <taxon>Xylariales incertae sedis</taxon>
        <taxon>Monosporascus</taxon>
    </lineage>
</organism>
<feature type="compositionally biased region" description="Basic and acidic residues" evidence="5">
    <location>
        <begin position="671"/>
        <end position="681"/>
    </location>
</feature>
<evidence type="ECO:0000256" key="3">
    <source>
        <dbReference type="ARBA" id="ARBA00023242"/>
    </source>
</evidence>
<dbReference type="Gene3D" id="2.130.10.10">
    <property type="entry name" value="YVTN repeat-like/Quinoprotein amine dehydrogenase"/>
    <property type="match status" value="1"/>
</dbReference>
<keyword evidence="3" id="KW-0539">Nucleus</keyword>
<feature type="compositionally biased region" description="Low complexity" evidence="5">
    <location>
        <begin position="799"/>
        <end position="818"/>
    </location>
</feature>
<feature type="compositionally biased region" description="Basic and acidic residues" evidence="5">
    <location>
        <begin position="773"/>
        <end position="782"/>
    </location>
</feature>
<dbReference type="GO" id="GO:0008139">
    <property type="term" value="F:nuclear localization sequence binding"/>
    <property type="evidence" value="ECO:0007669"/>
    <property type="project" value="TreeGrafter"/>
</dbReference>
<feature type="compositionally biased region" description="Acidic residues" evidence="5">
    <location>
        <begin position="963"/>
        <end position="978"/>
    </location>
</feature>
<feature type="compositionally biased region" description="Polar residues" evidence="5">
    <location>
        <begin position="691"/>
        <end position="715"/>
    </location>
</feature>
<keyword evidence="4" id="KW-0175">Coiled coil</keyword>
<dbReference type="EMBL" id="QJNU01001580">
    <property type="protein sequence ID" value="RYO74703.1"/>
    <property type="molecule type" value="Genomic_DNA"/>
</dbReference>
<dbReference type="Pfam" id="PF16755">
    <property type="entry name" value="Beta-prop_NUP159_NUP214"/>
    <property type="match status" value="1"/>
</dbReference>
<evidence type="ECO:0000256" key="4">
    <source>
        <dbReference type="SAM" id="Coils"/>
    </source>
</evidence>
<feature type="compositionally biased region" description="Polar residues" evidence="5">
    <location>
        <begin position="477"/>
        <end position="491"/>
    </location>
</feature>
<evidence type="ECO:0000256" key="1">
    <source>
        <dbReference type="ARBA" id="ARBA00004123"/>
    </source>
</evidence>
<keyword evidence="2" id="KW-0813">Transport</keyword>
<dbReference type="GO" id="GO:0005643">
    <property type="term" value="C:nuclear pore"/>
    <property type="evidence" value="ECO:0007669"/>
    <property type="project" value="TreeGrafter"/>
</dbReference>
<dbReference type="STRING" id="155417.A0A4Q4SUQ5"/>
<dbReference type="Proteomes" id="UP000293360">
    <property type="component" value="Unassembled WGS sequence"/>
</dbReference>
<sequence length="1516" mass="159004">MAFSSPANLGNNNMLGAATGSGAISQGPDLEVIQTEGLGFLTLAGDAKVRLTSPWSPPPAPTASLLSIASNGGLVAAAGPDGVVLGSTESVRKAFEKPQEGDSEVREFEPQLKLSLPLRICQLAFTTDEKYLVMSAEQGGGLAVYEVQALQQGSTEPAFQIPTNGESLRALAPSPNSERAELCAVVTDKGKLLMANMKERNFAAGRNGQVLREQVSCISWSNKGKQLVAGLGDGTIAQMTPEGEVKAEIPRPPSLDASYFVEFLLWLENDLFIACHVSTAQQPPTEKCHLITRQEQNFQFQQFIDPVDPFGSDRTPHHTAVRLRDFDPNLQDLLIFSSTASSDIGLASRSKTPLTTDVPAEKVTSVFTTTELADDSRRATLPMGDGMDSPVPIGTALDLSSKDKVYRPIPADELDLSPGPLPGYWVLNDEGVLCAWWVVYSESIRGGTTYEGLAAVKGNRPTSSTAAASQTAQPSPFSVTTASPFRSSAPGSTPAFGGPSAVGAKSSPWAAAGGGSAFGSSPLGTGATSSAPTFGKPSFGAPSAPAFGQASGIGTKASPWASASGSSQSLFTSVASGSGSTFGSSNSNNATSTSGFASFANKGGFGQLGFNTNADAPSIFTSTSKSEAPEVSMDTDSSTSFPPPTSKPSMAGGVFAARPFKLQSSFQPDPNAKDDDIKPDNEALGGGKSMFGSTFGSALSDTTQPTKPNLLATATESPLERPSASPSAESTTPTSTPAPNKFFSPASTATKSGALFGSTKPRHPISSITSHTPIDEVPRVKAETQTPKTSKGVPLPPESTSKATYSISDSSSSSVTTDSPEKNLSEAEEAPLPPESTPAAVDNAPLPPDPLKNKKVYDVKVPPLPETVPDKKPMDDAPLPPDPIKNKKAYDVEIASLPGNAIIAKPTDDAPLPPDPVKQSKAYDVKFPAIPGSKQSPASVLPGPETSDKPLVFPSNSPSALSDSDDDDEELSEEDEGTEAGTEGSGVDVAKDLSPSSMGMNKTPGFTPTSSFDGIGGSYSTISRPDHERRSLFWEIGRNAPIFPHPNVVSPRSPSPVRNAVPSRLLGKELPRSFSTPSMASQILDPRRQQAGAGSSIATKAAAIEDRIMEQQRKAKAKKQAEESQLLIDQEDDSVQQLLKSPVGPTLHLDEFIAHSGATAPAGDSISAQVEAVYRDINSMIDTLGLNARSLHGFIEGHRNFDYAEMTKHDLSSPDDWTLGQIENLTSILERDLGDALHHAKVADVEGKLVQCSELRRELVRDRNKQADLKKIIASRLDPDQVVANRALPLSAEQAAQQNDLRREFARFTKLLAEAEENLTLLKAKVVSANGGIAGTGGKTGASSPAPTIEAVVRTITKMTSMVEKRSGDVDVLENQMRKLRLGSAGPGSREGSPFAAAAATPVKNGHRKLGSSTASILFSPERSITAAGREGTPQRSSVFRDSLSRSSSLRLSGGASGAPAAAVPRTPPRKKLSGFGDVERAAVTEKRERRAAVLGKLRGSLQRKGVSVLAVEDAE</sequence>
<dbReference type="FunFam" id="2.130.10.10:FF:000645">
    <property type="entry name" value="Putative nuclear pore complex subunit Nup159"/>
    <property type="match status" value="1"/>
</dbReference>
<keyword evidence="8" id="KW-1185">Reference proteome</keyword>
<name>A0A4Q4SUQ5_9PEZI</name>
<proteinExistence type="predicted"/>
<gene>
    <name evidence="7" type="ORF">DL764_010760</name>
</gene>
<protein>
    <recommendedName>
        <fullName evidence="6">Nucleoporin Nup159/Nup146 N-terminal domain-containing protein</fullName>
    </recommendedName>
</protein>
<dbReference type="PANTHER" id="PTHR23193">
    <property type="entry name" value="NUCLEAR PORE COMPLEX PROTEIN NUP"/>
    <property type="match status" value="1"/>
</dbReference>
<feature type="region of interest" description="Disordered" evidence="5">
    <location>
        <begin position="616"/>
        <end position="886"/>
    </location>
</feature>
<feature type="compositionally biased region" description="Basic and acidic residues" evidence="5">
    <location>
        <begin position="1478"/>
        <end position="1488"/>
    </location>
</feature>
<feature type="region of interest" description="Disordered" evidence="5">
    <location>
        <begin position="460"/>
        <end position="504"/>
    </location>
</feature>
<dbReference type="InterPro" id="IPR039462">
    <property type="entry name" value="Nup159/Nup146_N"/>
</dbReference>
<evidence type="ECO:0000259" key="6">
    <source>
        <dbReference type="Pfam" id="PF16755"/>
    </source>
</evidence>
<dbReference type="InterPro" id="IPR015943">
    <property type="entry name" value="WD40/YVTN_repeat-like_dom_sf"/>
</dbReference>
<feature type="compositionally biased region" description="Low complexity" evidence="5">
    <location>
        <begin position="716"/>
        <end position="739"/>
    </location>
</feature>
<comment type="subcellular location">
    <subcellularLocation>
        <location evidence="1">Nucleus</location>
    </subcellularLocation>
</comment>
<feature type="compositionally biased region" description="Polar residues" evidence="5">
    <location>
        <begin position="616"/>
        <end position="626"/>
    </location>
</feature>
<evidence type="ECO:0000256" key="2">
    <source>
        <dbReference type="ARBA" id="ARBA00022448"/>
    </source>
</evidence>
<feature type="coiled-coil region" evidence="4">
    <location>
        <begin position="1298"/>
        <end position="1325"/>
    </location>
</feature>
<feature type="region of interest" description="Disordered" evidence="5">
    <location>
        <begin position="570"/>
        <end position="589"/>
    </location>
</feature>
<dbReference type="GO" id="GO:0006405">
    <property type="term" value="P:RNA export from nucleus"/>
    <property type="evidence" value="ECO:0007669"/>
    <property type="project" value="TreeGrafter"/>
</dbReference>
<dbReference type="SUPFAM" id="SSF117289">
    <property type="entry name" value="Nucleoporin domain"/>
    <property type="match status" value="1"/>
</dbReference>
<dbReference type="PANTHER" id="PTHR23193:SF23">
    <property type="entry name" value="NUCLEAR PORE COMPLEX PROTEIN NUP153"/>
    <property type="match status" value="1"/>
</dbReference>
<dbReference type="GO" id="GO:0006606">
    <property type="term" value="P:protein import into nucleus"/>
    <property type="evidence" value="ECO:0007669"/>
    <property type="project" value="TreeGrafter"/>
</dbReference>
<evidence type="ECO:0000256" key="5">
    <source>
        <dbReference type="SAM" id="MobiDB-lite"/>
    </source>
</evidence>
<evidence type="ECO:0000313" key="7">
    <source>
        <dbReference type="EMBL" id="RYO74703.1"/>
    </source>
</evidence>
<dbReference type="InterPro" id="IPR026054">
    <property type="entry name" value="Nucleoporin"/>
</dbReference>
<feature type="domain" description="Nucleoporin Nup159/Nup146 N-terminal" evidence="6">
    <location>
        <begin position="59"/>
        <end position="433"/>
    </location>
</feature>
<comment type="caution">
    <text evidence="7">The sequence shown here is derived from an EMBL/GenBank/DDBJ whole genome shotgun (WGS) entry which is preliminary data.</text>
</comment>
<feature type="compositionally biased region" description="Low complexity" evidence="5">
    <location>
        <begin position="461"/>
        <end position="476"/>
    </location>
</feature>
<feature type="region of interest" description="Disordered" evidence="5">
    <location>
        <begin position="1425"/>
        <end position="1488"/>
    </location>
</feature>